<organism evidence="2">
    <name type="scientific">Anguilla anguilla</name>
    <name type="common">European freshwater eel</name>
    <name type="synonym">Muraena anguilla</name>
    <dbReference type="NCBI Taxonomy" id="7936"/>
    <lineage>
        <taxon>Eukaryota</taxon>
        <taxon>Metazoa</taxon>
        <taxon>Chordata</taxon>
        <taxon>Craniata</taxon>
        <taxon>Vertebrata</taxon>
        <taxon>Euteleostomi</taxon>
        <taxon>Actinopterygii</taxon>
        <taxon>Neopterygii</taxon>
        <taxon>Teleostei</taxon>
        <taxon>Anguilliformes</taxon>
        <taxon>Anguillidae</taxon>
        <taxon>Anguilla</taxon>
    </lineage>
</organism>
<dbReference type="EMBL" id="GBXM01100186">
    <property type="protein sequence ID" value="JAH08391.1"/>
    <property type="molecule type" value="Transcribed_RNA"/>
</dbReference>
<name>A0A0E9PUV1_ANGAN</name>
<keyword evidence="1" id="KW-0812">Transmembrane</keyword>
<proteinExistence type="predicted"/>
<keyword evidence="1" id="KW-0472">Membrane</keyword>
<protein>
    <submittedName>
        <fullName evidence="2">Uncharacterized protein</fullName>
    </submittedName>
</protein>
<keyword evidence="1" id="KW-1133">Transmembrane helix</keyword>
<reference evidence="2" key="1">
    <citation type="submission" date="2014-11" db="EMBL/GenBank/DDBJ databases">
        <authorList>
            <person name="Amaro Gonzalez C."/>
        </authorList>
    </citation>
    <scope>NUCLEOTIDE SEQUENCE</scope>
</reference>
<evidence type="ECO:0000256" key="1">
    <source>
        <dbReference type="SAM" id="Phobius"/>
    </source>
</evidence>
<sequence>MSIPANLIVPSITFFLCCFLPVVIYAVLLSKSAVVCTIEPDSLPLCCHRAHGPLWPESADSGR</sequence>
<accession>A0A0E9PUV1</accession>
<dbReference type="AlphaFoldDB" id="A0A0E9PUV1"/>
<reference evidence="2" key="2">
    <citation type="journal article" date="2015" name="Fish Shellfish Immunol.">
        <title>Early steps in the European eel (Anguilla anguilla)-Vibrio vulnificus interaction in the gills: Role of the RtxA13 toxin.</title>
        <authorList>
            <person name="Callol A."/>
            <person name="Pajuelo D."/>
            <person name="Ebbesson L."/>
            <person name="Teles M."/>
            <person name="MacKenzie S."/>
            <person name="Amaro C."/>
        </authorList>
    </citation>
    <scope>NUCLEOTIDE SEQUENCE</scope>
</reference>
<feature type="transmembrane region" description="Helical" evidence="1">
    <location>
        <begin position="7"/>
        <end position="28"/>
    </location>
</feature>
<evidence type="ECO:0000313" key="2">
    <source>
        <dbReference type="EMBL" id="JAH08391.1"/>
    </source>
</evidence>